<dbReference type="Proteomes" id="UP000237350">
    <property type="component" value="Unassembled WGS sequence"/>
</dbReference>
<keyword evidence="2" id="KW-1003">Cell membrane</keyword>
<evidence type="ECO:0000313" key="12">
    <source>
        <dbReference type="EMBL" id="POQ98448.1"/>
    </source>
</evidence>
<keyword evidence="8" id="KW-0807">Transducer</keyword>
<protein>
    <recommendedName>
        <fullName evidence="11">Methyl-accepting transducer domain-containing protein</fullName>
    </recommendedName>
</protein>
<reference evidence="13" key="1">
    <citation type="submission" date="2015-12" db="EMBL/GenBank/DDBJ databases">
        <authorList>
            <person name="Lodha T.D."/>
            <person name="Chintalapati S."/>
            <person name="Chintalapati V.R."/>
            <person name="Sravanthi T."/>
        </authorList>
    </citation>
    <scope>NUCLEOTIDE SEQUENCE [LARGE SCALE GENOMIC DNA]</scope>
    <source>
        <strain evidence="13">JC133</strain>
    </source>
</reference>
<keyword evidence="4 10" id="KW-0812">Transmembrane</keyword>
<evidence type="ECO:0000256" key="7">
    <source>
        <dbReference type="ARBA" id="ARBA00029447"/>
    </source>
</evidence>
<dbReference type="InterPro" id="IPR051310">
    <property type="entry name" value="MCP_chemotaxis"/>
</dbReference>
<evidence type="ECO:0000256" key="6">
    <source>
        <dbReference type="ARBA" id="ARBA00023136"/>
    </source>
</evidence>
<comment type="similarity">
    <text evidence="7">Belongs to the methyl-accepting chemotaxis (MCP) protein family.</text>
</comment>
<dbReference type="GO" id="GO:0006935">
    <property type="term" value="P:chemotaxis"/>
    <property type="evidence" value="ECO:0007669"/>
    <property type="project" value="UniProtKB-KW"/>
</dbReference>
<dbReference type="Pfam" id="PF00015">
    <property type="entry name" value="MCPsignal"/>
    <property type="match status" value="1"/>
</dbReference>
<evidence type="ECO:0000259" key="11">
    <source>
        <dbReference type="PROSITE" id="PS50111"/>
    </source>
</evidence>
<evidence type="ECO:0000256" key="3">
    <source>
        <dbReference type="ARBA" id="ARBA00022500"/>
    </source>
</evidence>
<feature type="region of interest" description="Disordered" evidence="9">
    <location>
        <begin position="642"/>
        <end position="722"/>
    </location>
</feature>
<dbReference type="CDD" id="cd12914">
    <property type="entry name" value="PDC1_DGC_like"/>
    <property type="match status" value="1"/>
</dbReference>
<sequence>MKKNVTRWRYRWQGFKTIRTEMTLLFGGVSAGVLFLVGAVLLWQVLQIQNRTVQEMSLEIVEARSSEVGRWLEGHLTTLRQIALGREFQTDESHQIIGEVLARHETIPEEVENLFFVDLAGDFTTSDGLTGNLSHRDYVQAIYQEGRDYAVSQGQRSMATGNPIAVVAQALKNTRGEVTGILGASVSLEALGELTRAMRFGRHGRGSVVDGTGLIIGDAEASLVLSLNIARAEGYQGLAPIAREILQGRSGRGDYRNPQGERYHAIYAPVPGSPNWSVAYLLPYSDLAAPLIRIAWVTVGLILLAVLAVVATAWMVARSTAILLKDFVDQAREYARGDLTRDLSSDYEQYYLRKRDEWGELARAQGAISEKMNEIVGSLQSGAQTITSTSRDLAQISSDVSSGTSQMAAVAQQLSQGASEQAASVEEVSASMEEMAANIRQTADNAGTTQDMALLSAEKARRSGAAVADTVGAMKAIAEKISVIEDIARETNMLSLNAAIEAARAGEQGKGFAVVAAQVRKLAENSGEAARDIRQISAGSVRIAEEAGTLLNETVPDIEKTAHLVQEITASTREMNAGASQVTQAVMQLDQMVQHTASASEEVAATSDEQSAQTNGLARTSAALLEEAQKLETIADYFTILNRGTGTSPGRAGQTPPEETSPEQRRPEPGAHQTKQLNQTKQPDQTEQPRSASPAAPGTEASRKDPETGEGPPAPRKKIERGISVLEQKALLNQDELDLTFEEM</sequence>
<dbReference type="RefSeq" id="WP_103681050.1">
    <property type="nucleotide sequence ID" value="NZ_LPWH01000122.1"/>
</dbReference>
<dbReference type="SUPFAM" id="SSF58104">
    <property type="entry name" value="Methyl-accepting chemotaxis protein (MCP) signaling domain"/>
    <property type="match status" value="1"/>
</dbReference>
<gene>
    <name evidence="12" type="ORF">AU468_12705</name>
</gene>
<dbReference type="SMART" id="SM00283">
    <property type="entry name" value="MA"/>
    <property type="match status" value="1"/>
</dbReference>
<dbReference type="Gene3D" id="3.30.450.20">
    <property type="entry name" value="PAS domain"/>
    <property type="match status" value="1"/>
</dbReference>
<dbReference type="PANTHER" id="PTHR43531:SF11">
    <property type="entry name" value="METHYL-ACCEPTING CHEMOTAXIS PROTEIN 3"/>
    <property type="match status" value="1"/>
</dbReference>
<evidence type="ECO:0000313" key="13">
    <source>
        <dbReference type="Proteomes" id="UP000237350"/>
    </source>
</evidence>
<evidence type="ECO:0000256" key="2">
    <source>
        <dbReference type="ARBA" id="ARBA00022475"/>
    </source>
</evidence>
<keyword evidence="5 10" id="KW-1133">Transmembrane helix</keyword>
<evidence type="ECO:0000256" key="1">
    <source>
        <dbReference type="ARBA" id="ARBA00004651"/>
    </source>
</evidence>
<dbReference type="Gene3D" id="1.10.287.950">
    <property type="entry name" value="Methyl-accepting chemotaxis protein"/>
    <property type="match status" value="1"/>
</dbReference>
<dbReference type="EMBL" id="LPWH01000122">
    <property type="protein sequence ID" value="POQ98448.1"/>
    <property type="molecule type" value="Genomic_DNA"/>
</dbReference>
<feature type="domain" description="Methyl-accepting transducer" evidence="11">
    <location>
        <begin position="396"/>
        <end position="611"/>
    </location>
</feature>
<dbReference type="InterPro" id="IPR004089">
    <property type="entry name" value="MCPsignal_dom"/>
</dbReference>
<evidence type="ECO:0000256" key="9">
    <source>
        <dbReference type="SAM" id="MobiDB-lite"/>
    </source>
</evidence>
<dbReference type="AlphaFoldDB" id="A0A2S4JFV9"/>
<keyword evidence="6 10" id="KW-0472">Membrane</keyword>
<dbReference type="CDD" id="cd11386">
    <property type="entry name" value="MCP_signal"/>
    <property type="match status" value="1"/>
</dbReference>
<dbReference type="Pfam" id="PF02743">
    <property type="entry name" value="dCache_1"/>
    <property type="match status" value="1"/>
</dbReference>
<keyword evidence="3" id="KW-0145">Chemotaxis</keyword>
<proteinExistence type="inferred from homology"/>
<comment type="caution">
    <text evidence="12">The sequence shown here is derived from an EMBL/GenBank/DDBJ whole genome shotgun (WGS) entry which is preliminary data.</text>
</comment>
<feature type="transmembrane region" description="Helical" evidence="10">
    <location>
        <begin position="294"/>
        <end position="317"/>
    </location>
</feature>
<dbReference type="PROSITE" id="PS50111">
    <property type="entry name" value="CHEMOTAXIS_TRANSDUC_2"/>
    <property type="match status" value="1"/>
</dbReference>
<keyword evidence="13" id="KW-1185">Reference proteome</keyword>
<name>A0A2S4JFV9_9SPIO</name>
<dbReference type="PANTHER" id="PTHR43531">
    <property type="entry name" value="PROTEIN ICFG"/>
    <property type="match status" value="1"/>
</dbReference>
<evidence type="ECO:0000256" key="8">
    <source>
        <dbReference type="PROSITE-ProRule" id="PRU00284"/>
    </source>
</evidence>
<evidence type="ECO:0000256" key="10">
    <source>
        <dbReference type="SAM" id="Phobius"/>
    </source>
</evidence>
<organism evidence="12 13">
    <name type="scientific">Alkalispirochaeta sphaeroplastigenens</name>
    <dbReference type="NCBI Taxonomy" id="1187066"/>
    <lineage>
        <taxon>Bacteria</taxon>
        <taxon>Pseudomonadati</taxon>
        <taxon>Spirochaetota</taxon>
        <taxon>Spirochaetia</taxon>
        <taxon>Spirochaetales</taxon>
        <taxon>Spirochaetaceae</taxon>
        <taxon>Alkalispirochaeta</taxon>
    </lineage>
</organism>
<feature type="transmembrane region" description="Helical" evidence="10">
    <location>
        <begin position="21"/>
        <end position="46"/>
    </location>
</feature>
<comment type="subcellular location">
    <subcellularLocation>
        <location evidence="1">Cell membrane</location>
        <topology evidence="1">Multi-pass membrane protein</topology>
    </subcellularLocation>
</comment>
<dbReference type="GO" id="GO:0007165">
    <property type="term" value="P:signal transduction"/>
    <property type="evidence" value="ECO:0007669"/>
    <property type="project" value="UniProtKB-KW"/>
</dbReference>
<evidence type="ECO:0000256" key="4">
    <source>
        <dbReference type="ARBA" id="ARBA00022692"/>
    </source>
</evidence>
<dbReference type="GO" id="GO:0004888">
    <property type="term" value="F:transmembrane signaling receptor activity"/>
    <property type="evidence" value="ECO:0007669"/>
    <property type="project" value="TreeGrafter"/>
</dbReference>
<dbReference type="GO" id="GO:0005886">
    <property type="term" value="C:plasma membrane"/>
    <property type="evidence" value="ECO:0007669"/>
    <property type="project" value="UniProtKB-SubCell"/>
</dbReference>
<dbReference type="InterPro" id="IPR033479">
    <property type="entry name" value="dCache_1"/>
</dbReference>
<dbReference type="CDD" id="cd12912">
    <property type="entry name" value="PDC2_MCP_like"/>
    <property type="match status" value="1"/>
</dbReference>
<evidence type="ECO:0000256" key="5">
    <source>
        <dbReference type="ARBA" id="ARBA00022989"/>
    </source>
</evidence>
<feature type="compositionally biased region" description="Polar residues" evidence="9">
    <location>
        <begin position="673"/>
        <end position="691"/>
    </location>
</feature>
<accession>A0A2S4JFV9</accession>
<dbReference type="OrthoDB" id="9762005at2"/>